<comment type="similarity">
    <text evidence="2">Belongs to the bacterial solute-binding protein 5 family.</text>
</comment>
<dbReference type="SUPFAM" id="SSF53850">
    <property type="entry name" value="Periplasmic binding protein-like II"/>
    <property type="match status" value="1"/>
</dbReference>
<keyword evidence="3 4" id="KW-0732">Signal</keyword>
<dbReference type="CDD" id="cd08502">
    <property type="entry name" value="PBP2_NikA_DppA_OppA_like_16"/>
    <property type="match status" value="1"/>
</dbReference>
<comment type="caution">
    <text evidence="6">The sequence shown here is derived from an EMBL/GenBank/DDBJ whole genome shotgun (WGS) entry which is preliminary data.</text>
</comment>
<feature type="domain" description="Solute-binding protein family 5" evidence="5">
    <location>
        <begin position="71"/>
        <end position="445"/>
    </location>
</feature>
<evidence type="ECO:0000256" key="4">
    <source>
        <dbReference type="SAM" id="SignalP"/>
    </source>
</evidence>
<dbReference type="PANTHER" id="PTHR30290">
    <property type="entry name" value="PERIPLASMIC BINDING COMPONENT OF ABC TRANSPORTER"/>
    <property type="match status" value="1"/>
</dbReference>
<proteinExistence type="inferred from homology"/>
<evidence type="ECO:0000256" key="1">
    <source>
        <dbReference type="ARBA" id="ARBA00004418"/>
    </source>
</evidence>
<name>A0A2S6NMK6_RHOGL</name>
<dbReference type="GO" id="GO:0015833">
    <property type="term" value="P:peptide transport"/>
    <property type="evidence" value="ECO:0007669"/>
    <property type="project" value="TreeGrafter"/>
</dbReference>
<dbReference type="RefSeq" id="WP_104517449.1">
    <property type="nucleotide sequence ID" value="NZ_NHRY01000048.1"/>
</dbReference>
<dbReference type="GO" id="GO:0043190">
    <property type="term" value="C:ATP-binding cassette (ABC) transporter complex"/>
    <property type="evidence" value="ECO:0007669"/>
    <property type="project" value="InterPro"/>
</dbReference>
<evidence type="ECO:0000256" key="2">
    <source>
        <dbReference type="ARBA" id="ARBA00005695"/>
    </source>
</evidence>
<dbReference type="Proteomes" id="UP000239724">
    <property type="component" value="Unassembled WGS sequence"/>
</dbReference>
<dbReference type="GO" id="GO:1904680">
    <property type="term" value="F:peptide transmembrane transporter activity"/>
    <property type="evidence" value="ECO:0007669"/>
    <property type="project" value="TreeGrafter"/>
</dbReference>
<dbReference type="Gene3D" id="3.10.105.10">
    <property type="entry name" value="Dipeptide-binding Protein, Domain 3"/>
    <property type="match status" value="1"/>
</dbReference>
<dbReference type="PIRSF" id="PIRSF002741">
    <property type="entry name" value="MppA"/>
    <property type="match status" value="1"/>
</dbReference>
<dbReference type="AlphaFoldDB" id="A0A2S6NMK6"/>
<dbReference type="InterPro" id="IPR039424">
    <property type="entry name" value="SBP_5"/>
</dbReference>
<dbReference type="InterPro" id="IPR030678">
    <property type="entry name" value="Peptide/Ni-bd"/>
</dbReference>
<evidence type="ECO:0000313" key="6">
    <source>
        <dbReference type="EMBL" id="PPQ37418.1"/>
    </source>
</evidence>
<dbReference type="InterPro" id="IPR000914">
    <property type="entry name" value="SBP_5_dom"/>
</dbReference>
<sequence>MQRRSFLAGSAAAVAAPLARASAQAGTATVLRYVPQADLTVIDPVLTTAYITRYHATMVWDQLYGIDSHLQPQPQMVEGHTREDDGRLWTFTLRDSLRFHDSTPVRGRDCVASIERWAVRDPMGQALLARVVDMTAPDDRRFTIRLTRPFKLLLDCLAKIGPPALVVMPERLAATDPFQSIKDVIGSGPFRFLANERVVGSKVVYARNKDYVPRPGGEPDWLAGPKIVHFDRVEWIVMPDPAIAAAALENAEVDWWENPPNDLLPMLDRSASIRTEASRPLGIIGTGVFNHLHPPFDKPAVRRIVLEAVSQADFMTAATGTDPTLWRDGVGVFTPGTPMANDAGMQVITGPKRDLPALKTALRDAGYQGERIVFMAPSDQAALAAQGAVAQDLLQKLGMNVDYAVMDWGTLVQRRASKAPPANGGWNMFITSWAGLDMTTPVTNQTLRANGAKAWFGWPDLPPVQALIDAWLEAPDLPAQQKIAADLQGKALDLVPYLPTGQYFSRTACRKDITGIIPGQFVFWNVRRT</sequence>
<dbReference type="OrthoDB" id="7233744at2"/>
<comment type="subcellular location">
    <subcellularLocation>
        <location evidence="1">Periplasm</location>
    </subcellularLocation>
</comment>
<keyword evidence="7" id="KW-1185">Reference proteome</keyword>
<dbReference type="GO" id="GO:0030288">
    <property type="term" value="C:outer membrane-bounded periplasmic space"/>
    <property type="evidence" value="ECO:0007669"/>
    <property type="project" value="UniProtKB-ARBA"/>
</dbReference>
<evidence type="ECO:0000259" key="5">
    <source>
        <dbReference type="Pfam" id="PF00496"/>
    </source>
</evidence>
<dbReference type="PROSITE" id="PS51318">
    <property type="entry name" value="TAT"/>
    <property type="match status" value="1"/>
</dbReference>
<dbReference type="InterPro" id="IPR006311">
    <property type="entry name" value="TAT_signal"/>
</dbReference>
<feature type="signal peptide" evidence="4">
    <location>
        <begin position="1"/>
        <end position="25"/>
    </location>
</feature>
<evidence type="ECO:0000313" key="7">
    <source>
        <dbReference type="Proteomes" id="UP000239724"/>
    </source>
</evidence>
<reference evidence="6 7" key="1">
    <citation type="journal article" date="2018" name="Arch. Microbiol.">
        <title>New insights into the metabolic potential of the phototrophic purple bacterium Rhodopila globiformis DSM 161(T) from its draft genome sequence and evidence for a vanadium-dependent nitrogenase.</title>
        <authorList>
            <person name="Imhoff J.F."/>
            <person name="Rahn T."/>
            <person name="Kunzel S."/>
            <person name="Neulinger S.C."/>
        </authorList>
    </citation>
    <scope>NUCLEOTIDE SEQUENCE [LARGE SCALE GENOMIC DNA]</scope>
    <source>
        <strain evidence="6 7">DSM 161</strain>
    </source>
</reference>
<dbReference type="PANTHER" id="PTHR30290:SF38">
    <property type="entry name" value="D,D-DIPEPTIDE-BINDING PERIPLASMIC PROTEIN DDPA-RELATED"/>
    <property type="match status" value="1"/>
</dbReference>
<dbReference type="Gene3D" id="3.40.190.10">
    <property type="entry name" value="Periplasmic binding protein-like II"/>
    <property type="match status" value="1"/>
</dbReference>
<feature type="chain" id="PRO_5015515680" evidence="4">
    <location>
        <begin position="26"/>
        <end position="529"/>
    </location>
</feature>
<protein>
    <submittedName>
        <fullName evidence="6">ABC transporter substrate-binding protein</fullName>
    </submittedName>
</protein>
<dbReference type="EMBL" id="NHRY01000048">
    <property type="protein sequence ID" value="PPQ37418.1"/>
    <property type="molecule type" value="Genomic_DNA"/>
</dbReference>
<evidence type="ECO:0000256" key="3">
    <source>
        <dbReference type="ARBA" id="ARBA00022729"/>
    </source>
</evidence>
<dbReference type="Pfam" id="PF00496">
    <property type="entry name" value="SBP_bac_5"/>
    <property type="match status" value="1"/>
</dbReference>
<accession>A0A2S6NMK6</accession>
<gene>
    <name evidence="6" type="ORF">CCS01_03465</name>
</gene>
<organism evidence="6 7">
    <name type="scientific">Rhodopila globiformis</name>
    <name type="common">Rhodopseudomonas globiformis</name>
    <dbReference type="NCBI Taxonomy" id="1071"/>
    <lineage>
        <taxon>Bacteria</taxon>
        <taxon>Pseudomonadati</taxon>
        <taxon>Pseudomonadota</taxon>
        <taxon>Alphaproteobacteria</taxon>
        <taxon>Acetobacterales</taxon>
        <taxon>Acetobacteraceae</taxon>
        <taxon>Rhodopila</taxon>
    </lineage>
</organism>